<keyword evidence="3" id="KW-0731">Sigma factor</keyword>
<dbReference type="Gene3D" id="1.10.10.10">
    <property type="entry name" value="Winged helix-like DNA-binding domain superfamily/Winged helix DNA-binding domain"/>
    <property type="match status" value="1"/>
</dbReference>
<organism evidence="7 8">
    <name type="scientific">Ancylomarina euxinus</name>
    <dbReference type="NCBI Taxonomy" id="2283627"/>
    <lineage>
        <taxon>Bacteria</taxon>
        <taxon>Pseudomonadati</taxon>
        <taxon>Bacteroidota</taxon>
        <taxon>Bacteroidia</taxon>
        <taxon>Marinilabiliales</taxon>
        <taxon>Marinifilaceae</taxon>
        <taxon>Ancylomarina</taxon>
    </lineage>
</organism>
<feature type="domain" description="RNA polymerase sigma factor 70 region 4 type 2" evidence="6">
    <location>
        <begin position="120"/>
        <end position="170"/>
    </location>
</feature>
<dbReference type="Pfam" id="PF04542">
    <property type="entry name" value="Sigma70_r2"/>
    <property type="match status" value="1"/>
</dbReference>
<gene>
    <name evidence="7" type="ORF">DWB61_14400</name>
</gene>
<dbReference type="OrthoDB" id="9782991at2"/>
<dbReference type="InterPro" id="IPR013249">
    <property type="entry name" value="RNA_pol_sigma70_r4_t2"/>
</dbReference>
<keyword evidence="8" id="KW-1185">Reference proteome</keyword>
<evidence type="ECO:0000313" key="8">
    <source>
        <dbReference type="Proteomes" id="UP000285794"/>
    </source>
</evidence>
<dbReference type="Proteomes" id="UP000285794">
    <property type="component" value="Unassembled WGS sequence"/>
</dbReference>
<dbReference type="NCBIfam" id="TIGR02937">
    <property type="entry name" value="sigma70-ECF"/>
    <property type="match status" value="1"/>
</dbReference>
<dbReference type="SUPFAM" id="SSF88659">
    <property type="entry name" value="Sigma3 and sigma4 domains of RNA polymerase sigma factors"/>
    <property type="match status" value="1"/>
</dbReference>
<dbReference type="InterPro" id="IPR014284">
    <property type="entry name" value="RNA_pol_sigma-70_dom"/>
</dbReference>
<dbReference type="SUPFAM" id="SSF88946">
    <property type="entry name" value="Sigma2 domain of RNA polymerase sigma factors"/>
    <property type="match status" value="1"/>
</dbReference>
<dbReference type="GO" id="GO:0003677">
    <property type="term" value="F:DNA binding"/>
    <property type="evidence" value="ECO:0007669"/>
    <property type="project" value="InterPro"/>
</dbReference>
<dbReference type="PANTHER" id="PTHR43133">
    <property type="entry name" value="RNA POLYMERASE ECF-TYPE SIGMA FACTO"/>
    <property type="match status" value="1"/>
</dbReference>
<dbReference type="AlphaFoldDB" id="A0A425XYA3"/>
<dbReference type="InterPro" id="IPR013324">
    <property type="entry name" value="RNA_pol_sigma_r3/r4-like"/>
</dbReference>
<evidence type="ECO:0000313" key="7">
    <source>
        <dbReference type="EMBL" id="RRG19737.1"/>
    </source>
</evidence>
<evidence type="ECO:0000256" key="2">
    <source>
        <dbReference type="ARBA" id="ARBA00023015"/>
    </source>
</evidence>
<dbReference type="GO" id="GO:0016987">
    <property type="term" value="F:sigma factor activity"/>
    <property type="evidence" value="ECO:0007669"/>
    <property type="project" value="UniProtKB-KW"/>
</dbReference>
<evidence type="ECO:0000259" key="5">
    <source>
        <dbReference type="Pfam" id="PF04542"/>
    </source>
</evidence>
<comment type="similarity">
    <text evidence="1">Belongs to the sigma-70 factor family. ECF subfamily.</text>
</comment>
<keyword evidence="4" id="KW-0804">Transcription</keyword>
<sequence length="182" mass="21776">MLEDTQNITKQIREGNLKEFERVFKEFYPQLCLYALRFVKTKDLSEEIVQNLFCQIWENRKKLNIHTSIKAYLYRSTYHNALQVLRKMGSHNKYKEYIKHHFDENDSSTNKLEEKEINKIVQQTLSSLPQRCGTIFKMSRFEGLKYQEIAQKLSISIKTVEANMGKALKAFRHNLKDYMCFF</sequence>
<protein>
    <submittedName>
        <fullName evidence="7">RNA polymerase sigma-70 factor</fullName>
    </submittedName>
</protein>
<dbReference type="RefSeq" id="WP_125031586.1">
    <property type="nucleotide sequence ID" value="NZ_JAPXVP010000016.1"/>
</dbReference>
<dbReference type="InterPro" id="IPR014327">
    <property type="entry name" value="RNA_pol_sigma70_bacteroid"/>
</dbReference>
<dbReference type="InterPro" id="IPR007627">
    <property type="entry name" value="RNA_pol_sigma70_r2"/>
</dbReference>
<feature type="domain" description="RNA polymerase sigma-70 region 2" evidence="5">
    <location>
        <begin position="24"/>
        <end position="87"/>
    </location>
</feature>
<dbReference type="PANTHER" id="PTHR43133:SF46">
    <property type="entry name" value="RNA POLYMERASE SIGMA-70 FACTOR ECF SUBFAMILY"/>
    <property type="match status" value="1"/>
</dbReference>
<evidence type="ECO:0000256" key="4">
    <source>
        <dbReference type="ARBA" id="ARBA00023163"/>
    </source>
</evidence>
<dbReference type="InterPro" id="IPR036388">
    <property type="entry name" value="WH-like_DNA-bd_sf"/>
</dbReference>
<dbReference type="InterPro" id="IPR013325">
    <property type="entry name" value="RNA_pol_sigma_r2"/>
</dbReference>
<evidence type="ECO:0000256" key="3">
    <source>
        <dbReference type="ARBA" id="ARBA00023082"/>
    </source>
</evidence>
<keyword evidence="2" id="KW-0805">Transcription regulation</keyword>
<evidence type="ECO:0000259" key="6">
    <source>
        <dbReference type="Pfam" id="PF08281"/>
    </source>
</evidence>
<comment type="caution">
    <text evidence="7">The sequence shown here is derived from an EMBL/GenBank/DDBJ whole genome shotgun (WGS) entry which is preliminary data.</text>
</comment>
<dbReference type="NCBIfam" id="TIGR02985">
    <property type="entry name" value="Sig70_bacteroi1"/>
    <property type="match status" value="1"/>
</dbReference>
<dbReference type="Pfam" id="PF08281">
    <property type="entry name" value="Sigma70_r4_2"/>
    <property type="match status" value="1"/>
</dbReference>
<name>A0A425XYA3_9BACT</name>
<reference evidence="7 8" key="1">
    <citation type="submission" date="2018-07" db="EMBL/GenBank/DDBJ databases">
        <title>Draft genome sequence of Ancylomarina sp. M1P.</title>
        <authorList>
            <person name="Yadav S."/>
            <person name="Villanueva L."/>
            <person name="Damste J.S.S."/>
        </authorList>
    </citation>
    <scope>NUCLEOTIDE SEQUENCE [LARGE SCALE GENOMIC DNA]</scope>
    <source>
        <strain evidence="7 8">M1P</strain>
    </source>
</reference>
<dbReference type="Gene3D" id="1.10.1740.10">
    <property type="match status" value="1"/>
</dbReference>
<evidence type="ECO:0000256" key="1">
    <source>
        <dbReference type="ARBA" id="ARBA00010641"/>
    </source>
</evidence>
<dbReference type="GO" id="GO:0006352">
    <property type="term" value="P:DNA-templated transcription initiation"/>
    <property type="evidence" value="ECO:0007669"/>
    <property type="project" value="InterPro"/>
</dbReference>
<accession>A0A425XYA3</accession>
<dbReference type="EMBL" id="QQWG01000017">
    <property type="protein sequence ID" value="RRG19737.1"/>
    <property type="molecule type" value="Genomic_DNA"/>
</dbReference>
<dbReference type="InterPro" id="IPR039425">
    <property type="entry name" value="RNA_pol_sigma-70-like"/>
</dbReference>
<proteinExistence type="inferred from homology"/>